<accession>A0AAV1IUZ5</accession>
<evidence type="ECO:0000313" key="2">
    <source>
        <dbReference type="Proteomes" id="UP001497472"/>
    </source>
</evidence>
<comment type="caution">
    <text evidence="1">The sequence shown here is derived from an EMBL/GenBank/DDBJ whole genome shotgun (WGS) entry which is preliminary data.</text>
</comment>
<dbReference type="EMBL" id="CAVLEF010000001">
    <property type="protein sequence ID" value="CAK1539915.1"/>
    <property type="molecule type" value="Genomic_DNA"/>
</dbReference>
<proteinExistence type="predicted"/>
<reference evidence="1 2" key="1">
    <citation type="submission" date="2023-11" db="EMBL/GenBank/DDBJ databases">
        <authorList>
            <person name="Okamura Y."/>
        </authorList>
    </citation>
    <scope>NUCLEOTIDE SEQUENCE [LARGE SCALE GENOMIC DNA]</scope>
</reference>
<sequence>MELFIRILGSSRSGCDRETITDCLVDSTHASRMSADARVIFNPVGIRVSHPDRTTAEYRDMLQQFEREAKQSHVIVKLLIPITTAADDLQRKRGTNHSGEDAIQGANVSYYLVFTGG</sequence>
<evidence type="ECO:0000313" key="1">
    <source>
        <dbReference type="EMBL" id="CAK1539915.1"/>
    </source>
</evidence>
<dbReference type="AlphaFoldDB" id="A0AAV1IUZ5"/>
<dbReference type="Proteomes" id="UP001497472">
    <property type="component" value="Unassembled WGS sequence"/>
</dbReference>
<keyword evidence="2" id="KW-1185">Reference proteome</keyword>
<gene>
    <name evidence="1" type="ORF">LNINA_LOCUS10</name>
</gene>
<organism evidence="1 2">
    <name type="scientific">Leptosia nina</name>
    <dbReference type="NCBI Taxonomy" id="320188"/>
    <lineage>
        <taxon>Eukaryota</taxon>
        <taxon>Metazoa</taxon>
        <taxon>Ecdysozoa</taxon>
        <taxon>Arthropoda</taxon>
        <taxon>Hexapoda</taxon>
        <taxon>Insecta</taxon>
        <taxon>Pterygota</taxon>
        <taxon>Neoptera</taxon>
        <taxon>Endopterygota</taxon>
        <taxon>Lepidoptera</taxon>
        <taxon>Glossata</taxon>
        <taxon>Ditrysia</taxon>
        <taxon>Papilionoidea</taxon>
        <taxon>Pieridae</taxon>
        <taxon>Pierinae</taxon>
        <taxon>Leptosia</taxon>
    </lineage>
</organism>
<protein>
    <submittedName>
        <fullName evidence="1">Uncharacterized protein</fullName>
    </submittedName>
</protein>
<name>A0AAV1IUZ5_9NEOP</name>